<reference evidence="2" key="1">
    <citation type="journal article" date="2019" name="Int. J. Syst. Evol. Microbiol.">
        <title>The Global Catalogue of Microorganisms (GCM) 10K type strain sequencing project: providing services to taxonomists for standard genome sequencing and annotation.</title>
        <authorList>
            <consortium name="The Broad Institute Genomics Platform"/>
            <consortium name="The Broad Institute Genome Sequencing Center for Infectious Disease"/>
            <person name="Wu L."/>
            <person name="Ma J."/>
        </authorList>
    </citation>
    <scope>NUCLEOTIDE SEQUENCE [LARGE SCALE GENOMIC DNA]</scope>
    <source>
        <strain evidence="2">JCM 18126</strain>
    </source>
</reference>
<keyword evidence="2" id="KW-1185">Reference proteome</keyword>
<dbReference type="EMBL" id="BAABIL010000483">
    <property type="protein sequence ID" value="GAA4989583.1"/>
    <property type="molecule type" value="Genomic_DNA"/>
</dbReference>
<accession>A0ABP9I7U6</accession>
<name>A0ABP9I7U6_9ACTN</name>
<sequence length="122" mass="13307">MADRDPRAGPAADPTLAALAELREHVLAAAALLDQVLTRIDSVERLRLEGVPGDRILALLGRPLLVQLVTDAAQHLDDGGARWRRHGARALRAQGRSMEEIARLYGVSRQRVAALLKPHTED</sequence>
<gene>
    <name evidence="1" type="ORF">GCM10023225_28640</name>
</gene>
<dbReference type="Proteomes" id="UP001501195">
    <property type="component" value="Unassembled WGS sequence"/>
</dbReference>
<protein>
    <recommendedName>
        <fullName evidence="3">Mor transcription activator domain-containing protein</fullName>
    </recommendedName>
</protein>
<dbReference type="RefSeq" id="WP_345713345.1">
    <property type="nucleotide sequence ID" value="NZ_BAABIL010000483.1"/>
</dbReference>
<comment type="caution">
    <text evidence="1">The sequence shown here is derived from an EMBL/GenBank/DDBJ whole genome shotgun (WGS) entry which is preliminary data.</text>
</comment>
<evidence type="ECO:0008006" key="3">
    <source>
        <dbReference type="Google" id="ProtNLM"/>
    </source>
</evidence>
<proteinExistence type="predicted"/>
<organism evidence="1 2">
    <name type="scientific">Kineococcus glutinatus</name>
    <dbReference type="NCBI Taxonomy" id="1070872"/>
    <lineage>
        <taxon>Bacteria</taxon>
        <taxon>Bacillati</taxon>
        <taxon>Actinomycetota</taxon>
        <taxon>Actinomycetes</taxon>
        <taxon>Kineosporiales</taxon>
        <taxon>Kineosporiaceae</taxon>
        <taxon>Kineococcus</taxon>
    </lineage>
</organism>
<evidence type="ECO:0000313" key="1">
    <source>
        <dbReference type="EMBL" id="GAA4989583.1"/>
    </source>
</evidence>
<evidence type="ECO:0000313" key="2">
    <source>
        <dbReference type="Proteomes" id="UP001501195"/>
    </source>
</evidence>